<comment type="caution">
    <text evidence="1">The sequence shown here is derived from an EMBL/GenBank/DDBJ whole genome shotgun (WGS) entry which is preliminary data.</text>
</comment>
<gene>
    <name evidence="1" type="ORF">DS742_23705</name>
</gene>
<evidence type="ECO:0000313" key="2">
    <source>
        <dbReference type="Proteomes" id="UP000260680"/>
    </source>
</evidence>
<protein>
    <submittedName>
        <fullName evidence="1">Uncharacterized protein</fullName>
    </submittedName>
</protein>
<dbReference type="RefSeq" id="WP_117419427.1">
    <property type="nucleotide sequence ID" value="NZ_QOHO01000087.1"/>
</dbReference>
<dbReference type="Proteomes" id="UP000260680">
    <property type="component" value="Unassembled WGS sequence"/>
</dbReference>
<dbReference type="EMBL" id="QOHO01000087">
    <property type="protein sequence ID" value="RFZ76402.1"/>
    <property type="molecule type" value="Genomic_DNA"/>
</dbReference>
<reference evidence="1 2" key="1">
    <citation type="submission" date="2018-07" db="EMBL/GenBank/DDBJ databases">
        <title>New species, Clostridium PI-S10-A1B.</title>
        <authorList>
            <person name="Krishna G."/>
            <person name="Summeta K."/>
            <person name="Shikha S."/>
            <person name="Prabhu P.B."/>
            <person name="Suresh K."/>
        </authorList>
    </citation>
    <scope>NUCLEOTIDE SEQUENCE [LARGE SCALE GENOMIC DNA]</scope>
    <source>
        <strain evidence="1 2">PI-S10-A1B</strain>
    </source>
</reference>
<proteinExistence type="predicted"/>
<accession>A0A3E2N609</accession>
<organism evidence="1 2">
    <name type="scientific">Lacrimispora amygdalina</name>
    <dbReference type="NCBI Taxonomy" id="253257"/>
    <lineage>
        <taxon>Bacteria</taxon>
        <taxon>Bacillati</taxon>
        <taxon>Bacillota</taxon>
        <taxon>Clostridia</taxon>
        <taxon>Lachnospirales</taxon>
        <taxon>Lachnospiraceae</taxon>
        <taxon>Lacrimispora</taxon>
    </lineage>
</organism>
<evidence type="ECO:0000313" key="1">
    <source>
        <dbReference type="EMBL" id="RFZ76402.1"/>
    </source>
</evidence>
<name>A0A3E2N609_9FIRM</name>
<dbReference type="OrthoDB" id="2084501at2"/>
<dbReference type="AlphaFoldDB" id="A0A3E2N609"/>
<sequence length="74" mass="8823">MKIELENGSTIETLESEYTPIRSRRARLYDLLNAQYERELTEDEKKVIESFMVKEPPDFKQEYNCIWCSSKEGI</sequence>